<keyword evidence="1" id="KW-1133">Transmembrane helix</keyword>
<protein>
    <submittedName>
        <fullName evidence="2">Uncharacterized protein</fullName>
    </submittedName>
</protein>
<evidence type="ECO:0000313" key="3">
    <source>
        <dbReference type="Proteomes" id="UP000016035"/>
    </source>
</evidence>
<dbReference type="EMBL" id="AWBU01000009">
    <property type="protein sequence ID" value="EQX30735.1"/>
    <property type="molecule type" value="Genomic_DNA"/>
</dbReference>
<gene>
    <name evidence="2" type="ORF">G925_00860</name>
</gene>
<evidence type="ECO:0000256" key="1">
    <source>
        <dbReference type="SAM" id="Phobius"/>
    </source>
</evidence>
<dbReference type="AlphaFoldDB" id="A0A0E2L7G3"/>
<feature type="transmembrane region" description="Helical" evidence="1">
    <location>
        <begin position="42"/>
        <end position="60"/>
    </location>
</feature>
<dbReference type="HOGENOM" id="CLU_2769624_0_0_6"/>
<reference evidence="3" key="1">
    <citation type="submission" date="2013-07" db="EMBL/GenBank/DDBJ databases">
        <title>The genome sequence of Escherichia coli UMEA 3162-1.</title>
        <authorList>
            <consortium name="The Broad Institute Genome Sequencing Platform"/>
            <consortium name="The Broad Institute Genome Sequencing Center for Infectious Disease"/>
            <person name="Feldgarden M."/>
            <person name="Frimodt-Moller N."/>
            <person name="Leihof R.F."/>
            <person name="Rasmussen L."/>
            <person name="Young S.K."/>
            <person name="Zeng Q."/>
            <person name="Gargeya S."/>
            <person name="Abouelleil A."/>
            <person name="Alvarado L."/>
            <person name="Berlin A.M."/>
            <person name="Chapman S.B."/>
            <person name="Gainer-Dewar J."/>
            <person name="Goldberg J."/>
            <person name="Gnerre S."/>
            <person name="Griggs A."/>
            <person name="Gujja S."/>
            <person name="Hansen M."/>
            <person name="Howarth C."/>
            <person name="Imamovic A."/>
            <person name="Larimer J."/>
            <person name="McCowan C."/>
            <person name="Murphy C."/>
            <person name="Pearson M."/>
            <person name="Poon T."/>
            <person name="Priest M."/>
            <person name="Roberts A."/>
            <person name="Saif S."/>
            <person name="Shea T."/>
            <person name="Sykes S."/>
            <person name="Wortman J."/>
            <person name="Nusbaum C."/>
            <person name="Birren B."/>
        </authorList>
    </citation>
    <scope>NUCLEOTIDE SEQUENCE [LARGE SCALE GENOMIC DNA]</scope>
    <source>
        <strain evidence="3">UMEA 3162-1</strain>
    </source>
</reference>
<evidence type="ECO:0000313" key="2">
    <source>
        <dbReference type="EMBL" id="EQX30735.1"/>
    </source>
</evidence>
<keyword evidence="1" id="KW-0812">Transmembrane</keyword>
<organism evidence="2 3">
    <name type="scientific">Escherichia coli (strain UMEA 3162-1)</name>
    <dbReference type="NCBI Taxonomy" id="1281200"/>
    <lineage>
        <taxon>Bacteria</taxon>
        <taxon>Pseudomonadati</taxon>
        <taxon>Pseudomonadota</taxon>
        <taxon>Gammaproteobacteria</taxon>
        <taxon>Enterobacterales</taxon>
        <taxon>Enterobacteriaceae</taxon>
        <taxon>Escherichia</taxon>
    </lineage>
</organism>
<name>A0A0E2L7G3_ECOU3</name>
<accession>A0A0E2L7G3</accession>
<comment type="caution">
    <text evidence="2">The sequence shown here is derived from an EMBL/GenBank/DDBJ whole genome shotgun (WGS) entry which is preliminary data.</text>
</comment>
<sequence>MSLMLTIDDSYLSVSVRGCSLWCVCLIYCYDYKGKFRFSCSPLFVTVCPCTMLGVVNGVVNFDDRKRETWAAQFIDLAILFYEN</sequence>
<dbReference type="Proteomes" id="UP000016035">
    <property type="component" value="Unassembled WGS sequence"/>
</dbReference>
<proteinExistence type="predicted"/>
<keyword evidence="1" id="KW-0472">Membrane</keyword>